<sequence length="83" mass="9387">KQDLVEKFVNNCAVCTVRKPAFHTLAARPIIAKNFLTCVQSNNGRKFVAQVIKELVALWPSVLLNMQTESWSKKLGKWQENTG</sequence>
<accession>A0A9N9AV37</accession>
<protein>
    <submittedName>
        <fullName evidence="1">3164_t:CDS:1</fullName>
    </submittedName>
</protein>
<reference evidence="1" key="1">
    <citation type="submission" date="2021-06" db="EMBL/GenBank/DDBJ databases">
        <authorList>
            <person name="Kallberg Y."/>
            <person name="Tangrot J."/>
            <person name="Rosling A."/>
        </authorList>
    </citation>
    <scope>NUCLEOTIDE SEQUENCE</scope>
    <source>
        <strain evidence="1">IN212</strain>
    </source>
</reference>
<evidence type="ECO:0000313" key="2">
    <source>
        <dbReference type="Proteomes" id="UP000789396"/>
    </source>
</evidence>
<evidence type="ECO:0000313" key="1">
    <source>
        <dbReference type="EMBL" id="CAG8543754.1"/>
    </source>
</evidence>
<dbReference type="OrthoDB" id="2408293at2759"/>
<feature type="non-terminal residue" evidence="1">
    <location>
        <position position="1"/>
    </location>
</feature>
<proteinExistence type="predicted"/>
<keyword evidence="2" id="KW-1185">Reference proteome</keyword>
<organism evidence="1 2">
    <name type="scientific">Racocetra fulgida</name>
    <dbReference type="NCBI Taxonomy" id="60492"/>
    <lineage>
        <taxon>Eukaryota</taxon>
        <taxon>Fungi</taxon>
        <taxon>Fungi incertae sedis</taxon>
        <taxon>Mucoromycota</taxon>
        <taxon>Glomeromycotina</taxon>
        <taxon>Glomeromycetes</taxon>
        <taxon>Diversisporales</taxon>
        <taxon>Gigasporaceae</taxon>
        <taxon>Racocetra</taxon>
    </lineage>
</organism>
<dbReference type="Proteomes" id="UP000789396">
    <property type="component" value="Unassembled WGS sequence"/>
</dbReference>
<dbReference type="EMBL" id="CAJVPZ010004286">
    <property type="protein sequence ID" value="CAG8543754.1"/>
    <property type="molecule type" value="Genomic_DNA"/>
</dbReference>
<comment type="caution">
    <text evidence="1">The sequence shown here is derived from an EMBL/GenBank/DDBJ whole genome shotgun (WGS) entry which is preliminary data.</text>
</comment>
<dbReference type="AlphaFoldDB" id="A0A9N9AV37"/>
<gene>
    <name evidence="1" type="ORF">RFULGI_LOCUS4338</name>
</gene>
<name>A0A9N9AV37_9GLOM</name>